<evidence type="ECO:0000256" key="4">
    <source>
        <dbReference type="ARBA" id="ARBA00022541"/>
    </source>
</evidence>
<accession>A0A1S3HLF3</accession>
<evidence type="ECO:0000256" key="5">
    <source>
        <dbReference type="ARBA" id="ARBA00022737"/>
    </source>
</evidence>
<evidence type="ECO:0000256" key="9">
    <source>
        <dbReference type="PROSITE-ProRule" id="PRU00339"/>
    </source>
</evidence>
<keyword evidence="4" id="KW-0517">Myogenesis</keyword>
<keyword evidence="5" id="KW-0677">Repeat</keyword>
<evidence type="ECO:0000313" key="11">
    <source>
        <dbReference type="Proteomes" id="UP000085678"/>
    </source>
</evidence>
<dbReference type="InterPro" id="IPR016024">
    <property type="entry name" value="ARM-type_fold"/>
</dbReference>
<reference evidence="12" key="1">
    <citation type="submission" date="2025-08" db="UniProtKB">
        <authorList>
            <consortium name="RefSeq"/>
        </authorList>
    </citation>
    <scope>IDENTIFICATION</scope>
    <source>
        <tissue evidence="12">Gonads</tissue>
    </source>
</reference>
<dbReference type="GO" id="GO:0030154">
    <property type="term" value="P:cell differentiation"/>
    <property type="evidence" value="ECO:0007669"/>
    <property type="project" value="UniProtKB-KW"/>
</dbReference>
<dbReference type="Pfam" id="PF13181">
    <property type="entry name" value="TPR_8"/>
    <property type="match status" value="1"/>
</dbReference>
<dbReference type="GO" id="GO:0007517">
    <property type="term" value="P:muscle organ development"/>
    <property type="evidence" value="ECO:0007669"/>
    <property type="project" value="UniProtKB-KW"/>
</dbReference>
<feature type="repeat" description="TPR" evidence="9">
    <location>
        <begin position="48"/>
        <end position="81"/>
    </location>
</feature>
<keyword evidence="7 9" id="KW-0802">TPR repeat</keyword>
<dbReference type="FunCoup" id="A0A1S3HLF3">
    <property type="interactions" value="1017"/>
</dbReference>
<proteinExistence type="predicted"/>
<dbReference type="RefSeq" id="XP_013386935.1">
    <property type="nucleotide sequence ID" value="XM_013531481.1"/>
</dbReference>
<dbReference type="InterPro" id="IPR011989">
    <property type="entry name" value="ARM-like"/>
</dbReference>
<dbReference type="InterPro" id="IPR011990">
    <property type="entry name" value="TPR-like_helical_dom_sf"/>
</dbReference>
<dbReference type="Gene3D" id="1.25.10.10">
    <property type="entry name" value="Leucine-rich Repeat Variant"/>
    <property type="match status" value="2"/>
</dbReference>
<evidence type="ECO:0000313" key="12">
    <source>
        <dbReference type="RefSeq" id="XP_013386935.1"/>
    </source>
</evidence>
<dbReference type="PANTHER" id="PTHR45994:SF1">
    <property type="entry name" value="FI21225P1"/>
    <property type="match status" value="1"/>
</dbReference>
<dbReference type="PROSITE" id="PS50005">
    <property type="entry name" value="TPR"/>
    <property type="match status" value="2"/>
</dbReference>
<feature type="domain" description="UNC-45/Cro1/She4 central" evidence="10">
    <location>
        <begin position="345"/>
        <end position="510"/>
    </location>
</feature>
<evidence type="ECO:0000256" key="2">
    <source>
        <dbReference type="ARBA" id="ARBA00022473"/>
    </source>
</evidence>
<sequence>MVLIDEVPDFVTLKEEGNKYFTSGQYDAAISTYTKALEESDAKPQDKGVLYKNRAACYLKLEKYEEACADATQALEIIPNDPKALFRRCQCYENLGKIEDAYKDAKQLLYVEPKNKAIQPVLRKLNALLQDKLKEQNSTDNKVTQMFKLAFGEGDDKEKREQAINNLIVLAREEAGAGRIMQSGAVTNLNKLLDSTNPVIVVGSLRLLACLAKENRKRACAIQDEISTNRLFSLMGIDNSDISSAVGHLVSTLITAITELEKFKASRQRHEDLVKKEGPQGKGRHPPLTLEEEYANRSDALMHCAIKNINNGKFSACGRDSVLELLIKFVTRQDGIDWGIKFLETDGITRILEVAGTIPALSYTVMKISENTRMNCSVLLSKIYDEFISDKRRDQYREQVSQYFSDQFGDTRHIDYQMEAITAISALLQGPYDIGNTILGTQGVLEIMLALANSPDPLHQKISVEALVHATSKKDKCSGIVKQAVPILKKLYQSENDNIKVRALVGLCKLGSFGGTDASAKSLAEGSTQALAKACRKFLNNPMKDVDLRKWACEGLAFLTLDADVKQDLVEDTAALQSLIDLAKVSDKSVLYPAATVFVNLTNSYEKKEIIPELLELAKYAKHHIPEEHAKDKPEFVKERIAKLVKAGMVNALVAFSKTDSHSSRELLSRVFLAVVEETEYRGLVVQQGGAKALIPLANEGTDVGKTCAAQALAKIAIVMNPEVAFPGQRCLEVVRPILQLVHVEKTALQNFEALLALTNLASLNDSVRRRILKEGGFPSIEFYIYEDHELLRRASAECLCNLVMSEEVAKMYMGENDKVKLLVLYCASDELQEDVALIQACLGTLAILSSRKVICEKIMKVKDWSDVLGGIAAQDNLELKHRALHIIMNMIESGKDIAEKVVQTKLLEVLLVLEQTVGSPTKENEKIHHCIRTSLDRLIEYKLIQPTQ</sequence>
<keyword evidence="6" id="KW-0221">Differentiation</keyword>
<dbReference type="Gene3D" id="1.25.40.10">
    <property type="entry name" value="Tetratricopeptide repeat domain"/>
    <property type="match status" value="1"/>
</dbReference>
<comment type="subcellular location">
    <subcellularLocation>
        <location evidence="1">Cytoplasm</location>
        <location evidence="1">Perinuclear region</location>
    </subcellularLocation>
</comment>
<dbReference type="FunFam" id="1.25.10.10:FF:000043">
    <property type="entry name" value="Unc-45 myosin chaperone B"/>
    <property type="match status" value="1"/>
</dbReference>
<evidence type="ECO:0000256" key="7">
    <source>
        <dbReference type="ARBA" id="ARBA00022803"/>
    </source>
</evidence>
<dbReference type="InParanoid" id="A0A1S3HLF3"/>
<dbReference type="AlphaFoldDB" id="A0A1S3HLF3"/>
<dbReference type="PANTHER" id="PTHR45994">
    <property type="entry name" value="FI21225P1"/>
    <property type="match status" value="1"/>
</dbReference>
<organism evidence="11 12">
    <name type="scientific">Lingula anatina</name>
    <name type="common">Brachiopod</name>
    <name type="synonym">Lingula unguis</name>
    <dbReference type="NCBI Taxonomy" id="7574"/>
    <lineage>
        <taxon>Eukaryota</taxon>
        <taxon>Metazoa</taxon>
        <taxon>Spiralia</taxon>
        <taxon>Lophotrochozoa</taxon>
        <taxon>Brachiopoda</taxon>
        <taxon>Linguliformea</taxon>
        <taxon>Lingulata</taxon>
        <taxon>Lingulida</taxon>
        <taxon>Linguloidea</taxon>
        <taxon>Lingulidae</taxon>
        <taxon>Lingula</taxon>
    </lineage>
</organism>
<gene>
    <name evidence="12" type="primary">LOC106156291</name>
</gene>
<dbReference type="OrthoDB" id="199930at2759"/>
<keyword evidence="3" id="KW-0963">Cytoplasm</keyword>
<dbReference type="KEGG" id="lak:106156291"/>
<evidence type="ECO:0000256" key="1">
    <source>
        <dbReference type="ARBA" id="ARBA00004556"/>
    </source>
</evidence>
<dbReference type="Proteomes" id="UP000085678">
    <property type="component" value="Unplaced"/>
</dbReference>
<dbReference type="FunFam" id="1.25.40.10:FF:000025">
    <property type="entry name" value="Unc-45 myosin chaperone B"/>
    <property type="match status" value="1"/>
</dbReference>
<evidence type="ECO:0000256" key="3">
    <source>
        <dbReference type="ARBA" id="ARBA00022490"/>
    </source>
</evidence>
<evidence type="ECO:0000256" key="8">
    <source>
        <dbReference type="ARBA" id="ARBA00023186"/>
    </source>
</evidence>
<feature type="repeat" description="TPR" evidence="9">
    <location>
        <begin position="10"/>
        <end position="43"/>
    </location>
</feature>
<dbReference type="Pfam" id="PF11701">
    <property type="entry name" value="UNC45-central"/>
    <property type="match status" value="1"/>
</dbReference>
<dbReference type="SUPFAM" id="SSF48452">
    <property type="entry name" value="TPR-like"/>
    <property type="match status" value="1"/>
</dbReference>
<dbReference type="SMART" id="SM00028">
    <property type="entry name" value="TPR"/>
    <property type="match status" value="3"/>
</dbReference>
<keyword evidence="11" id="KW-1185">Reference proteome</keyword>
<dbReference type="InterPro" id="IPR024660">
    <property type="entry name" value="UCS_central_dom"/>
</dbReference>
<evidence type="ECO:0000256" key="6">
    <source>
        <dbReference type="ARBA" id="ARBA00022782"/>
    </source>
</evidence>
<name>A0A1S3HLF3_LINAN</name>
<keyword evidence="8" id="KW-0143">Chaperone</keyword>
<dbReference type="GO" id="GO:0051879">
    <property type="term" value="F:Hsp90 protein binding"/>
    <property type="evidence" value="ECO:0007669"/>
    <property type="project" value="TreeGrafter"/>
</dbReference>
<dbReference type="GO" id="GO:0048471">
    <property type="term" value="C:perinuclear region of cytoplasm"/>
    <property type="evidence" value="ECO:0007669"/>
    <property type="project" value="UniProtKB-SubCell"/>
</dbReference>
<dbReference type="SUPFAM" id="SSF48371">
    <property type="entry name" value="ARM repeat"/>
    <property type="match status" value="2"/>
</dbReference>
<dbReference type="STRING" id="7574.A0A1S3HLF3"/>
<dbReference type="GeneID" id="106156291"/>
<protein>
    <submittedName>
        <fullName evidence="12">Protein unc-45 homolog B-like</fullName>
    </submittedName>
</protein>
<dbReference type="InterPro" id="IPR019734">
    <property type="entry name" value="TPR_rpt"/>
</dbReference>
<evidence type="ECO:0000259" key="10">
    <source>
        <dbReference type="Pfam" id="PF11701"/>
    </source>
</evidence>
<keyword evidence="2" id="KW-0217">Developmental protein</keyword>